<accession>F5RFL3</accession>
<comment type="caution">
    <text evidence="1">The sequence shown here is derived from an EMBL/GenBank/DDBJ whole genome shotgun (WGS) entry which is preliminary data.</text>
</comment>
<organism evidence="1 2">
    <name type="scientific">Methyloversatilis universalis (strain ATCC BAA-1314 / DSM 25237 / JCM 13912 / CCUG 52030 / FAM5)</name>
    <dbReference type="NCBI Taxonomy" id="1000565"/>
    <lineage>
        <taxon>Bacteria</taxon>
        <taxon>Pseudomonadati</taxon>
        <taxon>Pseudomonadota</taxon>
        <taxon>Betaproteobacteria</taxon>
        <taxon>Nitrosomonadales</taxon>
        <taxon>Sterolibacteriaceae</taxon>
        <taxon>Methyloversatilis</taxon>
    </lineage>
</organism>
<dbReference type="Proteomes" id="UP000005019">
    <property type="component" value="Unassembled WGS sequence"/>
</dbReference>
<dbReference type="EMBL" id="AFHG01000053">
    <property type="protein sequence ID" value="EGK70869.1"/>
    <property type="molecule type" value="Genomic_DNA"/>
</dbReference>
<dbReference type="AlphaFoldDB" id="F5RFL3"/>
<protein>
    <submittedName>
        <fullName evidence="1">Uncharacterized protein</fullName>
    </submittedName>
</protein>
<proteinExistence type="predicted"/>
<evidence type="ECO:0000313" key="2">
    <source>
        <dbReference type="Proteomes" id="UP000005019"/>
    </source>
</evidence>
<evidence type="ECO:0000313" key="1">
    <source>
        <dbReference type="EMBL" id="EGK70869.1"/>
    </source>
</evidence>
<keyword evidence="2" id="KW-1185">Reference proteome</keyword>
<dbReference type="STRING" id="1000565.METUNv1_03094"/>
<sequence>MAGKWSRVSPSLVTSLATSTRLWQQIGIRNTRRSVVKNPTPLIIIMDVRGISSPILLPKPAHLMLGIPPQLAKLRSPAQRSAFNPSFRPASIGHLCSRLPEVLILTIKT</sequence>
<name>F5RFL3_METUF</name>
<gene>
    <name evidence="1" type="ORF">METUNv1_03094</name>
</gene>
<reference evidence="1 2" key="1">
    <citation type="journal article" date="2011" name="J. Bacteriol.">
        <title>Genome sequence of Methyloversatilis universalis FAM5T, a methylotrophic representative of the order Rhodocyclales.</title>
        <authorList>
            <person name="Kittichotirat W."/>
            <person name="Good N.M."/>
            <person name="Hall R."/>
            <person name="Bringel F."/>
            <person name="Lajus A."/>
            <person name="Medigue C."/>
            <person name="Smalley N.E."/>
            <person name="Beck D."/>
            <person name="Bumgarner R."/>
            <person name="Vuilleumier S."/>
            <person name="Kalyuzhnaya M.G."/>
        </authorList>
    </citation>
    <scope>NUCLEOTIDE SEQUENCE [LARGE SCALE GENOMIC DNA]</scope>
    <source>
        <strain evidence="2">ATCC BAA-1314 / JCM 13912 / FAM5</strain>
    </source>
</reference>